<comment type="caution">
    <text evidence="3">The sequence shown here is derived from an EMBL/GenBank/DDBJ whole genome shotgun (WGS) entry which is preliminary data.</text>
</comment>
<gene>
    <name evidence="3" type="ORF">Sradi_4290500</name>
</gene>
<feature type="repeat" description="PPR" evidence="2">
    <location>
        <begin position="5"/>
        <end position="35"/>
    </location>
</feature>
<evidence type="ECO:0000256" key="1">
    <source>
        <dbReference type="ARBA" id="ARBA00022737"/>
    </source>
</evidence>
<dbReference type="InterPro" id="IPR046960">
    <property type="entry name" value="PPR_At4g14850-like_plant"/>
</dbReference>
<dbReference type="Gene3D" id="1.25.40.10">
    <property type="entry name" value="Tetratricopeptide repeat domain"/>
    <property type="match status" value="1"/>
</dbReference>
<dbReference type="InterPro" id="IPR011990">
    <property type="entry name" value="TPR-like_helical_dom_sf"/>
</dbReference>
<evidence type="ECO:0000256" key="2">
    <source>
        <dbReference type="PROSITE-ProRule" id="PRU00708"/>
    </source>
</evidence>
<feature type="repeat" description="PPR" evidence="2">
    <location>
        <begin position="76"/>
        <end position="106"/>
    </location>
</feature>
<dbReference type="AlphaFoldDB" id="A0AAW2NNI5"/>
<dbReference type="GO" id="GO:0003723">
    <property type="term" value="F:RNA binding"/>
    <property type="evidence" value="ECO:0007669"/>
    <property type="project" value="InterPro"/>
</dbReference>
<dbReference type="Pfam" id="PF01535">
    <property type="entry name" value="PPR"/>
    <property type="match status" value="2"/>
</dbReference>
<keyword evidence="1" id="KW-0677">Repeat</keyword>
<proteinExistence type="predicted"/>
<dbReference type="GO" id="GO:0009451">
    <property type="term" value="P:RNA modification"/>
    <property type="evidence" value="ECO:0007669"/>
    <property type="project" value="InterPro"/>
</dbReference>
<accession>A0AAW2NNI5</accession>
<dbReference type="PROSITE" id="PS51375">
    <property type="entry name" value="PPR"/>
    <property type="match status" value="2"/>
</dbReference>
<reference evidence="3" key="2">
    <citation type="journal article" date="2024" name="Plant">
        <title>Genomic evolution and insights into agronomic trait innovations of Sesamum species.</title>
        <authorList>
            <person name="Miao H."/>
            <person name="Wang L."/>
            <person name="Qu L."/>
            <person name="Liu H."/>
            <person name="Sun Y."/>
            <person name="Le M."/>
            <person name="Wang Q."/>
            <person name="Wei S."/>
            <person name="Zheng Y."/>
            <person name="Lin W."/>
            <person name="Duan Y."/>
            <person name="Cao H."/>
            <person name="Xiong S."/>
            <person name="Wang X."/>
            <person name="Wei L."/>
            <person name="Li C."/>
            <person name="Ma Q."/>
            <person name="Ju M."/>
            <person name="Zhao R."/>
            <person name="Li G."/>
            <person name="Mu C."/>
            <person name="Tian Q."/>
            <person name="Mei H."/>
            <person name="Zhang T."/>
            <person name="Gao T."/>
            <person name="Zhang H."/>
        </authorList>
    </citation>
    <scope>NUCLEOTIDE SEQUENCE</scope>
    <source>
        <strain evidence="3">G02</strain>
    </source>
</reference>
<dbReference type="PANTHER" id="PTHR47926">
    <property type="entry name" value="PENTATRICOPEPTIDE REPEAT-CONTAINING PROTEIN"/>
    <property type="match status" value="1"/>
</dbReference>
<protein>
    <submittedName>
        <fullName evidence="3">Pentatricopeptide repeat-containing protein</fullName>
    </submittedName>
</protein>
<dbReference type="EMBL" id="JACGWJ010000019">
    <property type="protein sequence ID" value="KAL0344592.1"/>
    <property type="molecule type" value="Genomic_DNA"/>
</dbReference>
<sequence>MPDRDLVSWNSMLSGYSQGGSHEECKDLYRMMLGLEDVRPDGVTAVSVLHACAQSTDLVFGMEVHQYVMDNGIKMDLSVCNSIIALYAKCGSLDYARELFEEMTEKMK</sequence>
<name>A0AAW2NNI5_SESRA</name>
<dbReference type="InterPro" id="IPR002885">
    <property type="entry name" value="PPR_rpt"/>
</dbReference>
<dbReference type="NCBIfam" id="TIGR00756">
    <property type="entry name" value="PPR"/>
    <property type="match status" value="2"/>
</dbReference>
<reference evidence="3" key="1">
    <citation type="submission" date="2020-06" db="EMBL/GenBank/DDBJ databases">
        <authorList>
            <person name="Li T."/>
            <person name="Hu X."/>
            <person name="Zhang T."/>
            <person name="Song X."/>
            <person name="Zhang H."/>
            <person name="Dai N."/>
            <person name="Sheng W."/>
            <person name="Hou X."/>
            <person name="Wei L."/>
        </authorList>
    </citation>
    <scope>NUCLEOTIDE SEQUENCE</scope>
    <source>
        <strain evidence="3">G02</strain>
        <tissue evidence="3">Leaf</tissue>
    </source>
</reference>
<organism evidence="3">
    <name type="scientific">Sesamum radiatum</name>
    <name type="common">Black benniseed</name>
    <dbReference type="NCBI Taxonomy" id="300843"/>
    <lineage>
        <taxon>Eukaryota</taxon>
        <taxon>Viridiplantae</taxon>
        <taxon>Streptophyta</taxon>
        <taxon>Embryophyta</taxon>
        <taxon>Tracheophyta</taxon>
        <taxon>Spermatophyta</taxon>
        <taxon>Magnoliopsida</taxon>
        <taxon>eudicotyledons</taxon>
        <taxon>Gunneridae</taxon>
        <taxon>Pentapetalae</taxon>
        <taxon>asterids</taxon>
        <taxon>lamiids</taxon>
        <taxon>Lamiales</taxon>
        <taxon>Pedaliaceae</taxon>
        <taxon>Sesamum</taxon>
    </lineage>
</organism>
<evidence type="ECO:0000313" key="3">
    <source>
        <dbReference type="EMBL" id="KAL0344592.1"/>
    </source>
</evidence>